<reference evidence="3" key="1">
    <citation type="submission" date="2024-03" db="EMBL/GenBank/DDBJ databases">
        <title>WGS assembly of Saponaria officinalis var. Norfolk2.</title>
        <authorList>
            <person name="Jenkins J."/>
            <person name="Shu S."/>
            <person name="Grimwood J."/>
            <person name="Barry K."/>
            <person name="Goodstein D."/>
            <person name="Schmutz J."/>
            <person name="Leebens-Mack J."/>
            <person name="Osbourn A."/>
        </authorList>
    </citation>
    <scope>NUCLEOTIDE SEQUENCE [LARGE SCALE GENOMIC DNA]</scope>
    <source>
        <strain evidence="3">JIC</strain>
    </source>
</reference>
<evidence type="ECO:0000256" key="1">
    <source>
        <dbReference type="SAM" id="MobiDB-lite"/>
    </source>
</evidence>
<sequence>MRIFTLLMIILFLVNVGNNVNVMAQTNSRKLLRSLWCPKYGREYIGPNRLGQPSDWPRCYYIPSPNRGREKQQSVTPPPPPKPLPPTPPMPLPPPASPPRKTWPPQTPPKVRSL</sequence>
<dbReference type="EMBL" id="JBDFQZ010000006">
    <property type="protein sequence ID" value="KAK9714583.1"/>
    <property type="molecule type" value="Genomic_DNA"/>
</dbReference>
<name>A0AAW1KA55_SAPOF</name>
<feature type="compositionally biased region" description="Pro residues" evidence="1">
    <location>
        <begin position="76"/>
        <end position="108"/>
    </location>
</feature>
<feature type="region of interest" description="Disordered" evidence="1">
    <location>
        <begin position="61"/>
        <end position="114"/>
    </location>
</feature>
<gene>
    <name evidence="3" type="ORF">RND81_06G105500</name>
</gene>
<protein>
    <submittedName>
        <fullName evidence="3">Uncharacterized protein</fullName>
    </submittedName>
</protein>
<proteinExistence type="predicted"/>
<feature type="signal peptide" evidence="2">
    <location>
        <begin position="1"/>
        <end position="19"/>
    </location>
</feature>
<accession>A0AAW1KA55</accession>
<dbReference type="AlphaFoldDB" id="A0AAW1KA55"/>
<organism evidence="3 4">
    <name type="scientific">Saponaria officinalis</name>
    <name type="common">Common soapwort</name>
    <name type="synonym">Lychnis saponaria</name>
    <dbReference type="NCBI Taxonomy" id="3572"/>
    <lineage>
        <taxon>Eukaryota</taxon>
        <taxon>Viridiplantae</taxon>
        <taxon>Streptophyta</taxon>
        <taxon>Embryophyta</taxon>
        <taxon>Tracheophyta</taxon>
        <taxon>Spermatophyta</taxon>
        <taxon>Magnoliopsida</taxon>
        <taxon>eudicotyledons</taxon>
        <taxon>Gunneridae</taxon>
        <taxon>Pentapetalae</taxon>
        <taxon>Caryophyllales</taxon>
        <taxon>Caryophyllaceae</taxon>
        <taxon>Caryophylleae</taxon>
        <taxon>Saponaria</taxon>
    </lineage>
</organism>
<comment type="caution">
    <text evidence="3">The sequence shown here is derived from an EMBL/GenBank/DDBJ whole genome shotgun (WGS) entry which is preliminary data.</text>
</comment>
<evidence type="ECO:0000313" key="3">
    <source>
        <dbReference type="EMBL" id="KAK9714583.1"/>
    </source>
</evidence>
<keyword evidence="2" id="KW-0732">Signal</keyword>
<evidence type="ECO:0000313" key="4">
    <source>
        <dbReference type="Proteomes" id="UP001443914"/>
    </source>
</evidence>
<keyword evidence="4" id="KW-1185">Reference proteome</keyword>
<feature type="chain" id="PRO_5043553448" evidence="2">
    <location>
        <begin position="20"/>
        <end position="114"/>
    </location>
</feature>
<evidence type="ECO:0000256" key="2">
    <source>
        <dbReference type="SAM" id="SignalP"/>
    </source>
</evidence>
<dbReference type="Proteomes" id="UP001443914">
    <property type="component" value="Unassembled WGS sequence"/>
</dbReference>